<keyword evidence="3" id="KW-0349">Heme</keyword>
<keyword evidence="6" id="KW-0408">Iron</keyword>
<dbReference type="Proteomes" id="UP001501588">
    <property type="component" value="Unassembled WGS sequence"/>
</dbReference>
<keyword evidence="9" id="KW-1185">Reference proteome</keyword>
<dbReference type="InterPro" id="IPR011008">
    <property type="entry name" value="Dimeric_a/b-barrel"/>
</dbReference>
<dbReference type="InterPro" id="IPR006314">
    <property type="entry name" value="Dyp_peroxidase"/>
</dbReference>
<keyword evidence="5" id="KW-0560">Oxidoreductase</keyword>
<evidence type="ECO:0000256" key="4">
    <source>
        <dbReference type="ARBA" id="ARBA00022723"/>
    </source>
</evidence>
<evidence type="ECO:0000256" key="1">
    <source>
        <dbReference type="ARBA" id="ARBA00001970"/>
    </source>
</evidence>
<evidence type="ECO:0000256" key="7">
    <source>
        <dbReference type="SAM" id="MobiDB-lite"/>
    </source>
</evidence>
<accession>A0ABP3QMW6</accession>
<comment type="caution">
    <text evidence="8">The sequence shown here is derived from an EMBL/GenBank/DDBJ whole genome shotgun (WGS) entry which is preliminary data.</text>
</comment>
<dbReference type="SUPFAM" id="SSF54909">
    <property type="entry name" value="Dimeric alpha+beta barrel"/>
    <property type="match status" value="1"/>
</dbReference>
<evidence type="ECO:0000256" key="2">
    <source>
        <dbReference type="ARBA" id="ARBA00022559"/>
    </source>
</evidence>
<keyword evidence="2" id="KW-0575">Peroxidase</keyword>
<organism evidence="8 9">
    <name type="scientific">Craurococcus roseus</name>
    <dbReference type="NCBI Taxonomy" id="77585"/>
    <lineage>
        <taxon>Bacteria</taxon>
        <taxon>Pseudomonadati</taxon>
        <taxon>Pseudomonadota</taxon>
        <taxon>Alphaproteobacteria</taxon>
        <taxon>Acetobacterales</taxon>
        <taxon>Acetobacteraceae</taxon>
        <taxon>Craurococcus</taxon>
    </lineage>
</organism>
<evidence type="ECO:0000256" key="6">
    <source>
        <dbReference type="ARBA" id="ARBA00023004"/>
    </source>
</evidence>
<protein>
    <recommendedName>
        <fullName evidence="10">Peroxidase</fullName>
    </recommendedName>
</protein>
<gene>
    <name evidence="8" type="ORF">GCM10009416_35420</name>
</gene>
<dbReference type="PROSITE" id="PS51404">
    <property type="entry name" value="DYP_PEROXIDASE"/>
    <property type="match status" value="1"/>
</dbReference>
<evidence type="ECO:0008006" key="10">
    <source>
        <dbReference type="Google" id="ProtNLM"/>
    </source>
</evidence>
<evidence type="ECO:0000313" key="9">
    <source>
        <dbReference type="Proteomes" id="UP001501588"/>
    </source>
</evidence>
<dbReference type="PANTHER" id="PTHR30521:SF4">
    <property type="entry name" value="DEFERROCHELATASE"/>
    <property type="match status" value="1"/>
</dbReference>
<name>A0ABP3QMW6_9PROT</name>
<keyword evidence="4" id="KW-0479">Metal-binding</keyword>
<dbReference type="EMBL" id="BAAAFZ010000055">
    <property type="protein sequence ID" value="GAA0593965.1"/>
    <property type="molecule type" value="Genomic_DNA"/>
</dbReference>
<dbReference type="PANTHER" id="PTHR30521">
    <property type="entry name" value="DEFERROCHELATASE/PEROXIDASE"/>
    <property type="match status" value="1"/>
</dbReference>
<reference evidence="9" key="1">
    <citation type="journal article" date="2019" name="Int. J. Syst. Evol. Microbiol.">
        <title>The Global Catalogue of Microorganisms (GCM) 10K type strain sequencing project: providing services to taxonomists for standard genome sequencing and annotation.</title>
        <authorList>
            <consortium name="The Broad Institute Genomics Platform"/>
            <consortium name="The Broad Institute Genome Sequencing Center for Infectious Disease"/>
            <person name="Wu L."/>
            <person name="Ma J."/>
        </authorList>
    </citation>
    <scope>NUCLEOTIDE SEQUENCE [LARGE SCALE GENOMIC DNA]</scope>
    <source>
        <strain evidence="9">JCM 9933</strain>
    </source>
</reference>
<sequence length="491" mass="53107">MGMPVVAPPGWSLEARTARDTQGFVVSPFAHLPVAVALFLDAGKARRGWLRAVRQAAPATRADGQQQGRSAAIAFTATGLAALGLGEAELRGFERPFWEGMHHPDRRRRLGDLPGDGGATTLVEGGPRWSGNPKGADPTPLTVHALLVLYAADAADLDAWRVEVESVLDAQSVSAACELPLSLRFDRHGVAREHFGFADGLSQPIPYGDAVRRKDSGPQPDPWHGVPLGDFLFGHPNSHNEPSPGPAVEEKSAAGDATGFFDLGRNGSYLVVRELHQDVAAFWRSMEAAAAALGDPTKDGRWVAERAVGREMDGDLLLPGGKTLPRVPYAPHGPDNAFGFRATDRHGFGCPVGSHVRRSNPRDGLAPDDESAPDLLKSANNHRLLRRGRKFGDDFPADGQDDGKTRGLLFMALNTDITRQFEFVQQTWILNRAFATLQGETDPLCGPAGPFTVPDDPLRWRFGVETFIRFAGGEYFFLPGMAALDWLEARP</sequence>
<evidence type="ECO:0000256" key="3">
    <source>
        <dbReference type="ARBA" id="ARBA00022617"/>
    </source>
</evidence>
<comment type="cofactor">
    <cofactor evidence="1">
        <name>heme b</name>
        <dbReference type="ChEBI" id="CHEBI:60344"/>
    </cofactor>
</comment>
<evidence type="ECO:0000256" key="5">
    <source>
        <dbReference type="ARBA" id="ARBA00023002"/>
    </source>
</evidence>
<proteinExistence type="predicted"/>
<evidence type="ECO:0000313" key="8">
    <source>
        <dbReference type="EMBL" id="GAA0593965.1"/>
    </source>
</evidence>
<feature type="region of interest" description="Disordered" evidence="7">
    <location>
        <begin position="355"/>
        <end position="374"/>
    </location>
</feature>
<feature type="region of interest" description="Disordered" evidence="7">
    <location>
        <begin position="208"/>
        <end position="251"/>
    </location>
</feature>